<dbReference type="EMBL" id="BX284605">
    <property type="protein sequence ID" value="CCD72502.1"/>
    <property type="molecule type" value="Genomic_DNA"/>
</dbReference>
<dbReference type="AGR" id="WB:WBGene00195226"/>
<dbReference type="Bgee" id="WBGene00195226">
    <property type="expression patterns" value="Expressed in pharyngeal muscle cell (C elegans) and 1 other cell type or tissue"/>
</dbReference>
<evidence type="ECO:0000313" key="3">
    <source>
        <dbReference type="WormBase" id="ZC404.16"/>
    </source>
</evidence>
<keyword evidence="2" id="KW-1185">Reference proteome</keyword>
<dbReference type="HOGENOM" id="CLU_3225102_0_0_1"/>
<dbReference type="PaxDb" id="6239-ZC404.16"/>
<sequence>MLIERMSTLARYKRVRKEKSMDCLIPQSRLIRRWSKMLQAMFFS</sequence>
<protein>
    <submittedName>
        <fullName evidence="1">Uncharacterized protein</fullName>
    </submittedName>
</protein>
<dbReference type="KEGG" id="cel:CELE_ZC404.16"/>
<dbReference type="Proteomes" id="UP000001940">
    <property type="component" value="Chromosome V"/>
</dbReference>
<gene>
    <name evidence="1" type="ORF">CELE_ZC404.16</name>
    <name evidence="1 3" type="ORF">ZC404.16</name>
</gene>
<organism evidence="1 2">
    <name type="scientific">Caenorhabditis elegans</name>
    <dbReference type="NCBI Taxonomy" id="6239"/>
    <lineage>
        <taxon>Eukaryota</taxon>
        <taxon>Metazoa</taxon>
        <taxon>Ecdysozoa</taxon>
        <taxon>Nematoda</taxon>
        <taxon>Chromadorea</taxon>
        <taxon>Rhabditida</taxon>
        <taxon>Rhabditina</taxon>
        <taxon>Rhabditomorpha</taxon>
        <taxon>Rhabditoidea</taxon>
        <taxon>Rhabditidae</taxon>
        <taxon>Peloderinae</taxon>
        <taxon>Caenorhabditis</taxon>
    </lineage>
</organism>
<evidence type="ECO:0000313" key="2">
    <source>
        <dbReference type="Proteomes" id="UP000001940"/>
    </source>
</evidence>
<dbReference type="SMR" id="E0AHA5"/>
<dbReference type="GeneID" id="13213387"/>
<evidence type="ECO:0000313" key="1">
    <source>
        <dbReference type="EMBL" id="CCD72502.1"/>
    </source>
</evidence>
<name>E0AHA5_CAEEL</name>
<dbReference type="WormBase" id="ZC404.16">
    <property type="protein sequence ID" value="CE45248"/>
    <property type="gene ID" value="WBGene00195226"/>
</dbReference>
<accession>E0AHA5</accession>
<reference evidence="1 2" key="1">
    <citation type="journal article" date="1998" name="Science">
        <title>Genome sequence of the nematode C. elegans: a platform for investigating biology.</title>
        <authorList>
            <consortium name="The C. elegans sequencing consortium"/>
            <person name="Sulson J.E."/>
            <person name="Waterston R."/>
        </authorList>
    </citation>
    <scope>NUCLEOTIDE SEQUENCE [LARGE SCALE GENOMIC DNA]</scope>
    <source>
        <strain evidence="1 2">Bristol N2</strain>
    </source>
</reference>
<dbReference type="AlphaFoldDB" id="E0AHA5"/>
<dbReference type="RefSeq" id="NP_001256069.1">
    <property type="nucleotide sequence ID" value="NM_001269140.1"/>
</dbReference>
<dbReference type="InParanoid" id="E0AHA5"/>
<dbReference type="CTD" id="13213387"/>
<proteinExistence type="predicted"/>